<dbReference type="EMBL" id="JACGWN010000015">
    <property type="protein sequence ID" value="KAL0402294.1"/>
    <property type="molecule type" value="Genomic_DNA"/>
</dbReference>
<comment type="caution">
    <text evidence="1">The sequence shown here is derived from an EMBL/GenBank/DDBJ whole genome shotgun (WGS) entry which is preliminary data.</text>
</comment>
<organism evidence="1">
    <name type="scientific">Sesamum latifolium</name>
    <dbReference type="NCBI Taxonomy" id="2727402"/>
    <lineage>
        <taxon>Eukaryota</taxon>
        <taxon>Viridiplantae</taxon>
        <taxon>Streptophyta</taxon>
        <taxon>Embryophyta</taxon>
        <taxon>Tracheophyta</taxon>
        <taxon>Spermatophyta</taxon>
        <taxon>Magnoliopsida</taxon>
        <taxon>eudicotyledons</taxon>
        <taxon>Gunneridae</taxon>
        <taxon>Pentapetalae</taxon>
        <taxon>asterids</taxon>
        <taxon>lamiids</taxon>
        <taxon>Lamiales</taxon>
        <taxon>Pedaliaceae</taxon>
        <taxon>Sesamum</taxon>
    </lineage>
</organism>
<gene>
    <name evidence="1" type="ORF">Slati_4259300</name>
</gene>
<evidence type="ECO:0000313" key="1">
    <source>
        <dbReference type="EMBL" id="KAL0402294.1"/>
    </source>
</evidence>
<reference evidence="1" key="2">
    <citation type="journal article" date="2024" name="Plant">
        <title>Genomic evolution and insights into agronomic trait innovations of Sesamum species.</title>
        <authorList>
            <person name="Miao H."/>
            <person name="Wang L."/>
            <person name="Qu L."/>
            <person name="Liu H."/>
            <person name="Sun Y."/>
            <person name="Le M."/>
            <person name="Wang Q."/>
            <person name="Wei S."/>
            <person name="Zheng Y."/>
            <person name="Lin W."/>
            <person name="Duan Y."/>
            <person name="Cao H."/>
            <person name="Xiong S."/>
            <person name="Wang X."/>
            <person name="Wei L."/>
            <person name="Li C."/>
            <person name="Ma Q."/>
            <person name="Ju M."/>
            <person name="Zhao R."/>
            <person name="Li G."/>
            <person name="Mu C."/>
            <person name="Tian Q."/>
            <person name="Mei H."/>
            <person name="Zhang T."/>
            <person name="Gao T."/>
            <person name="Zhang H."/>
        </authorList>
    </citation>
    <scope>NUCLEOTIDE SEQUENCE</scope>
    <source>
        <strain evidence="1">KEN1</strain>
    </source>
</reference>
<sequence>MSGFIMTGSAVESRAGARAGALSLKAGSRTGVLAAPKVGSIDGTAGPSAVGR</sequence>
<name>A0AAW2TC31_9LAMI</name>
<accession>A0AAW2TC31</accession>
<dbReference type="AlphaFoldDB" id="A0AAW2TC31"/>
<reference evidence="1" key="1">
    <citation type="submission" date="2020-06" db="EMBL/GenBank/DDBJ databases">
        <authorList>
            <person name="Li T."/>
            <person name="Hu X."/>
            <person name="Zhang T."/>
            <person name="Song X."/>
            <person name="Zhang H."/>
            <person name="Dai N."/>
            <person name="Sheng W."/>
            <person name="Hou X."/>
            <person name="Wei L."/>
        </authorList>
    </citation>
    <scope>NUCLEOTIDE SEQUENCE</scope>
    <source>
        <strain evidence="1">KEN1</strain>
        <tissue evidence="1">Leaf</tissue>
    </source>
</reference>
<proteinExistence type="predicted"/>
<protein>
    <submittedName>
        <fullName evidence="1">Uncharacterized protein</fullName>
    </submittedName>
</protein>